<evidence type="ECO:0000256" key="4">
    <source>
        <dbReference type="ARBA" id="ARBA00023002"/>
    </source>
</evidence>
<dbReference type="InterPro" id="IPR008927">
    <property type="entry name" value="6-PGluconate_DH-like_C_sf"/>
</dbReference>
<dbReference type="InterPro" id="IPR014027">
    <property type="entry name" value="UDP-Glc/GDP-Man_DH_C"/>
</dbReference>
<comment type="caution">
    <text evidence="9">The sequence shown here is derived from an EMBL/GenBank/DDBJ whole genome shotgun (WGS) entry which is preliminary data.</text>
</comment>
<comment type="similarity">
    <text evidence="2 7">Belongs to the UDP-glucose/GDP-mannose dehydrogenase family.</text>
</comment>
<dbReference type="InterPro" id="IPR028357">
    <property type="entry name" value="UDPglc_DH_bac"/>
</dbReference>
<dbReference type="EMBL" id="JBHSNS010000006">
    <property type="protein sequence ID" value="MFC5729987.1"/>
    <property type="molecule type" value="Genomic_DNA"/>
</dbReference>
<dbReference type="Gene3D" id="3.40.50.720">
    <property type="entry name" value="NAD(P)-binding Rossmann-like Domain"/>
    <property type="match status" value="2"/>
</dbReference>
<evidence type="ECO:0000313" key="9">
    <source>
        <dbReference type="EMBL" id="MFC5729987.1"/>
    </source>
</evidence>
<organism evidence="9 10">
    <name type="scientific">Nocardioides vastitatis</name>
    <dbReference type="NCBI Taxonomy" id="2568655"/>
    <lineage>
        <taxon>Bacteria</taxon>
        <taxon>Bacillati</taxon>
        <taxon>Actinomycetota</taxon>
        <taxon>Actinomycetes</taxon>
        <taxon>Propionibacteriales</taxon>
        <taxon>Nocardioidaceae</taxon>
        <taxon>Nocardioides</taxon>
    </lineage>
</organism>
<dbReference type="PANTHER" id="PTHR43750">
    <property type="entry name" value="UDP-GLUCOSE 6-DEHYDROGENASE TUAD"/>
    <property type="match status" value="1"/>
</dbReference>
<dbReference type="PANTHER" id="PTHR43750:SF1">
    <property type="entry name" value="GDP-MANNOSE 6-DEHYDROGENASE"/>
    <property type="match status" value="1"/>
</dbReference>
<dbReference type="InterPro" id="IPR014026">
    <property type="entry name" value="UDP-Glc/GDP-Man_DH_dimer"/>
</dbReference>
<sequence>MKVAVFGLGYVGTVTSAGLARCGHDVVGVDVDESKVRTLNEGRSPVVEPGLDELVAHGVANRRLWATTSVAVAMKQADLSLICVGTPSGQHGRTELCYLDRVLADIREAMRSAAPPRGGHHSVVVRSTVPPGTGADRVAPVFADDVPGWSVGTAMVPEFLREGCAVRDFFAPPYVVVGTGDARTRAQVEELFAFLADHAPDGGTVDFHQVSVPTAEALKYACNAFHATKVSFANELARVFRGYGVDSREVMKVFCADHKLNIAASYLRPGFAYGGSCLPKDVRSLQYLARATGVDTPLLAGAVLTNDLVVQDVVERVVGTDARTVALLGLSFKPDTDDLRESPYVEVAERLLGKGFDVRIWDPIINPERLVGANRRHVQRRLPHLDRILSATPEEALDGAGLALVSSTDPEAQSALLAAPPPHVIDLVGRLGAEVEQLAGYAGVGW</sequence>
<dbReference type="InterPro" id="IPR036291">
    <property type="entry name" value="NAD(P)-bd_dom_sf"/>
</dbReference>
<dbReference type="PIRSF" id="PIRSF500134">
    <property type="entry name" value="UDPglc_DH_bac"/>
    <property type="match status" value="1"/>
</dbReference>
<dbReference type="EC" id="1.1.1.22" evidence="3 7"/>
<dbReference type="RefSeq" id="WP_136435541.1">
    <property type="nucleotide sequence ID" value="NZ_JBHSNS010000006.1"/>
</dbReference>
<dbReference type="InterPro" id="IPR017476">
    <property type="entry name" value="UDP-Glc/GDP-Man"/>
</dbReference>
<accession>A0ABW0ZHJ4</accession>
<reference evidence="10" key="1">
    <citation type="journal article" date="2019" name="Int. J. Syst. Evol. Microbiol.">
        <title>The Global Catalogue of Microorganisms (GCM) 10K type strain sequencing project: providing services to taxonomists for standard genome sequencing and annotation.</title>
        <authorList>
            <consortium name="The Broad Institute Genomics Platform"/>
            <consortium name="The Broad Institute Genome Sequencing Center for Infectious Disease"/>
            <person name="Wu L."/>
            <person name="Ma J."/>
        </authorList>
    </citation>
    <scope>NUCLEOTIDE SEQUENCE [LARGE SCALE GENOMIC DNA]</scope>
    <source>
        <strain evidence="10">YIM 94188</strain>
    </source>
</reference>
<gene>
    <name evidence="9" type="ORF">ACFPQB_13755</name>
</gene>
<dbReference type="Proteomes" id="UP001596072">
    <property type="component" value="Unassembled WGS sequence"/>
</dbReference>
<dbReference type="Gene3D" id="1.20.5.170">
    <property type="match status" value="1"/>
</dbReference>
<comment type="pathway">
    <text evidence="1">Nucleotide-sugar biosynthesis; UDP-alpha-D-glucuronate biosynthesis; UDP-alpha-D-glucuronate from UDP-alpha-D-glucose: step 1/1.</text>
</comment>
<dbReference type="NCBIfam" id="TIGR03026">
    <property type="entry name" value="NDP-sugDHase"/>
    <property type="match status" value="1"/>
</dbReference>
<dbReference type="SUPFAM" id="SSF52413">
    <property type="entry name" value="UDP-glucose/GDP-mannose dehydrogenase C-terminal domain"/>
    <property type="match status" value="1"/>
</dbReference>
<evidence type="ECO:0000259" key="8">
    <source>
        <dbReference type="SMART" id="SM00984"/>
    </source>
</evidence>
<dbReference type="Pfam" id="PF03721">
    <property type="entry name" value="UDPG_MGDP_dh_N"/>
    <property type="match status" value="1"/>
</dbReference>
<evidence type="ECO:0000256" key="3">
    <source>
        <dbReference type="ARBA" id="ARBA00012954"/>
    </source>
</evidence>
<dbReference type="Pfam" id="PF03720">
    <property type="entry name" value="UDPG_MGDP_dh_C"/>
    <property type="match status" value="1"/>
</dbReference>
<evidence type="ECO:0000256" key="1">
    <source>
        <dbReference type="ARBA" id="ARBA00004701"/>
    </source>
</evidence>
<evidence type="ECO:0000313" key="10">
    <source>
        <dbReference type="Proteomes" id="UP001596072"/>
    </source>
</evidence>
<dbReference type="InterPro" id="IPR001732">
    <property type="entry name" value="UDP-Glc/GDP-Man_DH_N"/>
</dbReference>
<proteinExistence type="inferred from homology"/>
<keyword evidence="5 7" id="KW-0520">NAD</keyword>
<keyword evidence="4 7" id="KW-0560">Oxidoreductase</keyword>
<evidence type="ECO:0000256" key="6">
    <source>
        <dbReference type="ARBA" id="ARBA00047473"/>
    </source>
</evidence>
<evidence type="ECO:0000256" key="2">
    <source>
        <dbReference type="ARBA" id="ARBA00006601"/>
    </source>
</evidence>
<evidence type="ECO:0000256" key="7">
    <source>
        <dbReference type="PIRNR" id="PIRNR000124"/>
    </source>
</evidence>
<keyword evidence="10" id="KW-1185">Reference proteome</keyword>
<protein>
    <recommendedName>
        <fullName evidence="3 7">UDP-glucose 6-dehydrogenase</fullName>
        <ecNumber evidence="3 7">1.1.1.22</ecNumber>
    </recommendedName>
</protein>
<dbReference type="Pfam" id="PF00984">
    <property type="entry name" value="UDPG_MGDP_dh"/>
    <property type="match status" value="1"/>
</dbReference>
<dbReference type="SUPFAM" id="SSF48179">
    <property type="entry name" value="6-phosphogluconate dehydrogenase C-terminal domain-like"/>
    <property type="match status" value="1"/>
</dbReference>
<dbReference type="InterPro" id="IPR036220">
    <property type="entry name" value="UDP-Glc/GDP-Man_DH_C_sf"/>
</dbReference>
<dbReference type="PIRSF" id="PIRSF000124">
    <property type="entry name" value="UDPglc_GDPman_dh"/>
    <property type="match status" value="1"/>
</dbReference>
<dbReference type="SUPFAM" id="SSF51735">
    <property type="entry name" value="NAD(P)-binding Rossmann-fold domains"/>
    <property type="match status" value="1"/>
</dbReference>
<name>A0ABW0ZHJ4_9ACTN</name>
<evidence type="ECO:0000256" key="5">
    <source>
        <dbReference type="ARBA" id="ARBA00023027"/>
    </source>
</evidence>
<comment type="catalytic activity">
    <reaction evidence="6 7">
        <text>UDP-alpha-D-glucose + 2 NAD(+) + H2O = UDP-alpha-D-glucuronate + 2 NADH + 3 H(+)</text>
        <dbReference type="Rhea" id="RHEA:23596"/>
        <dbReference type="ChEBI" id="CHEBI:15377"/>
        <dbReference type="ChEBI" id="CHEBI:15378"/>
        <dbReference type="ChEBI" id="CHEBI:57540"/>
        <dbReference type="ChEBI" id="CHEBI:57945"/>
        <dbReference type="ChEBI" id="CHEBI:58052"/>
        <dbReference type="ChEBI" id="CHEBI:58885"/>
        <dbReference type="EC" id="1.1.1.22"/>
    </reaction>
</comment>
<dbReference type="SMART" id="SM00984">
    <property type="entry name" value="UDPG_MGDP_dh_C"/>
    <property type="match status" value="1"/>
</dbReference>
<feature type="domain" description="UDP-glucose/GDP-mannose dehydrogenase C-terminal" evidence="8">
    <location>
        <begin position="326"/>
        <end position="433"/>
    </location>
</feature>